<evidence type="ECO:0000313" key="9">
    <source>
        <dbReference type="EMBL" id="KZW04442.1"/>
    </source>
</evidence>
<dbReference type="GO" id="GO:0046872">
    <property type="term" value="F:metal ion binding"/>
    <property type="evidence" value="ECO:0007669"/>
    <property type="project" value="UniProtKB-KW"/>
</dbReference>
<reference evidence="9 10" key="1">
    <citation type="journal article" date="2016" name="Mol. Biol. Evol.">
        <title>Comparative Genomics of Early-Diverging Mushroom-Forming Fungi Provides Insights into the Origins of Lignocellulose Decay Capabilities.</title>
        <authorList>
            <person name="Nagy L.G."/>
            <person name="Riley R."/>
            <person name="Tritt A."/>
            <person name="Adam C."/>
            <person name="Daum C."/>
            <person name="Floudas D."/>
            <person name="Sun H."/>
            <person name="Yadav J.S."/>
            <person name="Pangilinan J."/>
            <person name="Larsson K.H."/>
            <person name="Matsuura K."/>
            <person name="Barry K."/>
            <person name="Labutti K."/>
            <person name="Kuo R."/>
            <person name="Ohm R.A."/>
            <person name="Bhattacharya S.S."/>
            <person name="Shirouzu T."/>
            <person name="Yoshinaga Y."/>
            <person name="Martin F.M."/>
            <person name="Grigoriev I.V."/>
            <person name="Hibbett D.S."/>
        </authorList>
    </citation>
    <scope>NUCLEOTIDE SEQUENCE [LARGE SCALE GENOMIC DNA]</scope>
    <source>
        <strain evidence="9 10">HHB12029</strain>
    </source>
</reference>
<dbReference type="Proteomes" id="UP000077266">
    <property type="component" value="Unassembled WGS sequence"/>
</dbReference>
<evidence type="ECO:0000256" key="3">
    <source>
        <dbReference type="ARBA" id="ARBA00012180"/>
    </source>
</evidence>
<dbReference type="Pfam" id="PF00075">
    <property type="entry name" value="RNase_H"/>
    <property type="match status" value="1"/>
</dbReference>
<comment type="catalytic activity">
    <reaction evidence="1">
        <text>Endonucleolytic cleavage to 5'-phosphomonoester.</text>
        <dbReference type="EC" id="3.1.26.4"/>
    </reaction>
</comment>
<dbReference type="STRING" id="1314781.A0A165R3B0"/>
<dbReference type="AlphaFoldDB" id="A0A165R3B0"/>
<evidence type="ECO:0000259" key="8">
    <source>
        <dbReference type="PROSITE" id="PS50879"/>
    </source>
</evidence>
<protein>
    <recommendedName>
        <fullName evidence="3">ribonuclease H</fullName>
        <ecNumber evidence="3">3.1.26.4</ecNumber>
    </recommendedName>
</protein>
<dbReference type="PANTHER" id="PTHR10642:SF26">
    <property type="entry name" value="RIBONUCLEASE H1"/>
    <property type="match status" value="1"/>
</dbReference>
<keyword evidence="6" id="KW-0255">Endonuclease</keyword>
<dbReference type="InterPro" id="IPR050092">
    <property type="entry name" value="RNase_H"/>
</dbReference>
<proteinExistence type="inferred from homology"/>
<evidence type="ECO:0000256" key="6">
    <source>
        <dbReference type="ARBA" id="ARBA00022759"/>
    </source>
</evidence>
<dbReference type="GO" id="GO:0003676">
    <property type="term" value="F:nucleic acid binding"/>
    <property type="evidence" value="ECO:0007669"/>
    <property type="project" value="InterPro"/>
</dbReference>
<dbReference type="GO" id="GO:0004523">
    <property type="term" value="F:RNA-DNA hybrid ribonuclease activity"/>
    <property type="evidence" value="ECO:0007669"/>
    <property type="project" value="UniProtKB-EC"/>
</dbReference>
<keyword evidence="10" id="KW-1185">Reference proteome</keyword>
<organism evidence="9 10">
    <name type="scientific">Exidia glandulosa HHB12029</name>
    <dbReference type="NCBI Taxonomy" id="1314781"/>
    <lineage>
        <taxon>Eukaryota</taxon>
        <taxon>Fungi</taxon>
        <taxon>Dikarya</taxon>
        <taxon>Basidiomycota</taxon>
        <taxon>Agaricomycotina</taxon>
        <taxon>Agaricomycetes</taxon>
        <taxon>Auriculariales</taxon>
        <taxon>Exidiaceae</taxon>
        <taxon>Exidia</taxon>
    </lineage>
</organism>
<sequence length="258" mass="29041">MAAASYLSTLINPKTREQGISDRRWYFCKSIAEHYAPHDELIRVCPACKRFFARCCQHNSTENEDGDLVERESPCHHFRVIYTDGACTNNGAAGKEQAAGMGIVMGLAKDDYWALPINHRVDPGAPRTSQRAELLAAIKGLELWSDRWEHHRDHELEHNPDDDDDIAKIVEVVLATDSEYVVKGLTQWYPAWKKKGWRAGDGKRPANLDLFHKLHEVVTHLEHQLEVNVGFLHLQRSSNELADTLAKLGAQKAAAVAS</sequence>
<comment type="similarity">
    <text evidence="2">Belongs to the RNase H family.</text>
</comment>
<evidence type="ECO:0000256" key="7">
    <source>
        <dbReference type="ARBA" id="ARBA00022801"/>
    </source>
</evidence>
<dbReference type="InterPro" id="IPR002156">
    <property type="entry name" value="RNaseH_domain"/>
</dbReference>
<evidence type="ECO:0000256" key="2">
    <source>
        <dbReference type="ARBA" id="ARBA00005300"/>
    </source>
</evidence>
<dbReference type="PROSITE" id="PS50879">
    <property type="entry name" value="RNASE_H_1"/>
    <property type="match status" value="1"/>
</dbReference>
<dbReference type="GO" id="GO:0043137">
    <property type="term" value="P:DNA replication, removal of RNA primer"/>
    <property type="evidence" value="ECO:0007669"/>
    <property type="project" value="TreeGrafter"/>
</dbReference>
<evidence type="ECO:0000256" key="1">
    <source>
        <dbReference type="ARBA" id="ARBA00000077"/>
    </source>
</evidence>
<name>A0A165R3B0_EXIGL</name>
<dbReference type="Gene3D" id="3.30.420.10">
    <property type="entry name" value="Ribonuclease H-like superfamily/Ribonuclease H"/>
    <property type="match status" value="1"/>
</dbReference>
<keyword evidence="5" id="KW-0479">Metal-binding</keyword>
<dbReference type="PANTHER" id="PTHR10642">
    <property type="entry name" value="RIBONUCLEASE H1"/>
    <property type="match status" value="1"/>
</dbReference>
<dbReference type="OrthoDB" id="407198at2759"/>
<dbReference type="InterPro" id="IPR036397">
    <property type="entry name" value="RNaseH_sf"/>
</dbReference>
<dbReference type="CDD" id="cd13934">
    <property type="entry name" value="RNase_H_Dikarya_like"/>
    <property type="match status" value="1"/>
</dbReference>
<dbReference type="SUPFAM" id="SSF53098">
    <property type="entry name" value="Ribonuclease H-like"/>
    <property type="match status" value="1"/>
</dbReference>
<evidence type="ECO:0000256" key="4">
    <source>
        <dbReference type="ARBA" id="ARBA00022722"/>
    </source>
</evidence>
<gene>
    <name evidence="9" type="ORF">EXIGLDRAFT_664004</name>
</gene>
<keyword evidence="7" id="KW-0378">Hydrolase</keyword>
<feature type="domain" description="RNase H type-1" evidence="8">
    <location>
        <begin position="75"/>
        <end position="251"/>
    </location>
</feature>
<dbReference type="InParanoid" id="A0A165R3B0"/>
<accession>A0A165R3B0</accession>
<dbReference type="EC" id="3.1.26.4" evidence="3"/>
<dbReference type="InterPro" id="IPR012337">
    <property type="entry name" value="RNaseH-like_sf"/>
</dbReference>
<dbReference type="EMBL" id="KV425882">
    <property type="protein sequence ID" value="KZW04442.1"/>
    <property type="molecule type" value="Genomic_DNA"/>
</dbReference>
<evidence type="ECO:0000256" key="5">
    <source>
        <dbReference type="ARBA" id="ARBA00022723"/>
    </source>
</evidence>
<keyword evidence="4" id="KW-0540">Nuclease</keyword>
<evidence type="ECO:0000313" key="10">
    <source>
        <dbReference type="Proteomes" id="UP000077266"/>
    </source>
</evidence>